<evidence type="ECO:0000313" key="7">
    <source>
        <dbReference type="Proteomes" id="UP000237105"/>
    </source>
</evidence>
<comment type="caution">
    <text evidence="6">The sequence shown here is derived from an EMBL/GenBank/DDBJ whole genome shotgun (WGS) entry which is preliminary data.</text>
</comment>
<evidence type="ECO:0000256" key="4">
    <source>
        <dbReference type="ARBA" id="ARBA00022490"/>
    </source>
</evidence>
<name>A0A2P5E2L6_PARAD</name>
<gene>
    <name evidence="6" type="ORF">PanWU01x14_010050</name>
</gene>
<protein>
    <submittedName>
        <fullName evidence="6">Translin</fullName>
    </submittedName>
</protein>
<dbReference type="InterPro" id="IPR036081">
    <property type="entry name" value="Translin_sf"/>
</dbReference>
<keyword evidence="5" id="KW-0539">Nucleus</keyword>
<keyword evidence="4" id="KW-0963">Cytoplasm</keyword>
<dbReference type="AlphaFoldDB" id="A0A2P5E2L6"/>
<dbReference type="Proteomes" id="UP000237105">
    <property type="component" value="Unassembled WGS sequence"/>
</dbReference>
<dbReference type="InterPro" id="IPR016068">
    <property type="entry name" value="Translin_N"/>
</dbReference>
<dbReference type="Gene3D" id="1.20.58.190">
    <property type="entry name" value="Translin, domain 1"/>
    <property type="match status" value="1"/>
</dbReference>
<dbReference type="EMBL" id="JXTB01000003">
    <property type="protein sequence ID" value="PON79773.1"/>
    <property type="molecule type" value="Genomic_DNA"/>
</dbReference>
<evidence type="ECO:0000256" key="3">
    <source>
        <dbReference type="ARBA" id="ARBA00005902"/>
    </source>
</evidence>
<dbReference type="GO" id="GO:0005634">
    <property type="term" value="C:nucleus"/>
    <property type="evidence" value="ECO:0007669"/>
    <property type="project" value="UniProtKB-SubCell"/>
</dbReference>
<dbReference type="Pfam" id="PF01997">
    <property type="entry name" value="Translin"/>
    <property type="match status" value="1"/>
</dbReference>
<comment type="similarity">
    <text evidence="3">Belongs to the translin family.</text>
</comment>
<keyword evidence="7" id="KW-1185">Reference proteome</keyword>
<dbReference type="SUPFAM" id="SSF74784">
    <property type="entry name" value="Translin"/>
    <property type="match status" value="1"/>
</dbReference>
<dbReference type="Gene3D" id="1.20.58.200">
    <property type="entry name" value="Translin, domain 2"/>
    <property type="match status" value="1"/>
</dbReference>
<dbReference type="CDD" id="cd14820">
    <property type="entry name" value="TRAX"/>
    <property type="match status" value="1"/>
</dbReference>
<evidence type="ECO:0000256" key="1">
    <source>
        <dbReference type="ARBA" id="ARBA00004123"/>
    </source>
</evidence>
<dbReference type="InterPro" id="IPR016069">
    <property type="entry name" value="Translin_C"/>
</dbReference>
<reference evidence="7" key="1">
    <citation type="submission" date="2016-06" db="EMBL/GenBank/DDBJ databases">
        <title>Parallel loss of symbiosis genes in relatives of nitrogen-fixing non-legume Parasponia.</title>
        <authorList>
            <person name="Van Velzen R."/>
            <person name="Holmer R."/>
            <person name="Bu F."/>
            <person name="Rutten L."/>
            <person name="Van Zeijl A."/>
            <person name="Liu W."/>
            <person name="Santuari L."/>
            <person name="Cao Q."/>
            <person name="Sharma T."/>
            <person name="Shen D."/>
            <person name="Roswanjaya Y."/>
            <person name="Wardhani T."/>
            <person name="Kalhor M.S."/>
            <person name="Jansen J."/>
            <person name="Van den Hoogen J."/>
            <person name="Gungor B."/>
            <person name="Hartog M."/>
            <person name="Hontelez J."/>
            <person name="Verver J."/>
            <person name="Yang W.-C."/>
            <person name="Schijlen E."/>
            <person name="Repin R."/>
            <person name="Schilthuizen M."/>
            <person name="Schranz E."/>
            <person name="Heidstra R."/>
            <person name="Miyata K."/>
            <person name="Fedorova E."/>
            <person name="Kohlen W."/>
            <person name="Bisseling T."/>
            <person name="Smit S."/>
            <person name="Geurts R."/>
        </authorList>
    </citation>
    <scope>NUCLEOTIDE SEQUENCE [LARGE SCALE GENOMIC DNA]</scope>
    <source>
        <strain evidence="7">cv. WU1-14</strain>
    </source>
</reference>
<organism evidence="6 7">
    <name type="scientific">Parasponia andersonii</name>
    <name type="common">Sponia andersonii</name>
    <dbReference type="NCBI Taxonomy" id="3476"/>
    <lineage>
        <taxon>Eukaryota</taxon>
        <taxon>Viridiplantae</taxon>
        <taxon>Streptophyta</taxon>
        <taxon>Embryophyta</taxon>
        <taxon>Tracheophyta</taxon>
        <taxon>Spermatophyta</taxon>
        <taxon>Magnoliopsida</taxon>
        <taxon>eudicotyledons</taxon>
        <taxon>Gunneridae</taxon>
        <taxon>Pentapetalae</taxon>
        <taxon>rosids</taxon>
        <taxon>fabids</taxon>
        <taxon>Rosales</taxon>
        <taxon>Cannabaceae</taxon>
        <taxon>Parasponia</taxon>
    </lineage>
</organism>
<evidence type="ECO:0000256" key="2">
    <source>
        <dbReference type="ARBA" id="ARBA00004496"/>
    </source>
</evidence>
<dbReference type="STRING" id="3476.A0A2P5E2L6"/>
<proteinExistence type="inferred from homology"/>
<comment type="subcellular location">
    <subcellularLocation>
        <location evidence="2">Cytoplasm</location>
    </subcellularLocation>
    <subcellularLocation>
        <location evidence="1">Nucleus</location>
    </subcellularLocation>
</comment>
<dbReference type="PANTHER" id="PTHR10741">
    <property type="entry name" value="TRANSLIN AND TRANSLIN ASSOCIATED PROTEIN X"/>
    <property type="match status" value="1"/>
</dbReference>
<sequence length="326" mass="37234">MFQRLSSLTLMASKPHRLHHLAGTVFHSTPNRARTMTTEASSMADAFTKYADYLNQLNEKRERVVKASRDITHNSKKVIFQVHRLSKYNRNEVLEKAEKDLAAVTDQYMAQLIKELEGSDFWKLRRAYSPGVQEYIEAATFCRFCRTGTLLNLDEINATLLPLSDPSLEPLQINVLDYLLGLADLTGELMRLAIGRISDGEIDFAQKICKFVRDIYRELTLVVPSMDDSHDMKTKMDTMLQSVMKIENACFSVHVRGSEYMPLLGSNDPNSILLGVPDIETEYDLIVRSKRLWKHYKELMWTCPVLRGFENFNISGPSDIKATLTA</sequence>
<evidence type="ECO:0000313" key="6">
    <source>
        <dbReference type="EMBL" id="PON79773.1"/>
    </source>
</evidence>
<dbReference type="GO" id="GO:0005737">
    <property type="term" value="C:cytoplasm"/>
    <property type="evidence" value="ECO:0007669"/>
    <property type="project" value="UniProtKB-SubCell"/>
</dbReference>
<dbReference type="InterPro" id="IPR002848">
    <property type="entry name" value="Translin_fam"/>
</dbReference>
<dbReference type="OrthoDB" id="31005at2759"/>
<accession>A0A2P5E2L6</accession>
<dbReference type="FunFam" id="1.20.58.200:FF:000001">
    <property type="entry name" value="Translin-associated factor X"/>
    <property type="match status" value="1"/>
</dbReference>
<evidence type="ECO:0000256" key="5">
    <source>
        <dbReference type="ARBA" id="ARBA00023242"/>
    </source>
</evidence>
<dbReference type="GO" id="GO:0043565">
    <property type="term" value="F:sequence-specific DNA binding"/>
    <property type="evidence" value="ECO:0007669"/>
    <property type="project" value="InterPro"/>
</dbReference>